<feature type="domain" description="CBS" evidence="4">
    <location>
        <begin position="217"/>
        <end position="274"/>
    </location>
</feature>
<dbReference type="Pfam" id="PF03445">
    <property type="entry name" value="DUF294"/>
    <property type="match status" value="1"/>
</dbReference>
<dbReference type="PANTHER" id="PTHR43080:SF2">
    <property type="entry name" value="CBS DOMAIN-CONTAINING PROTEIN"/>
    <property type="match status" value="1"/>
</dbReference>
<feature type="domain" description="CBS" evidence="4">
    <location>
        <begin position="282"/>
        <end position="341"/>
    </location>
</feature>
<dbReference type="PANTHER" id="PTHR43080">
    <property type="entry name" value="CBS DOMAIN-CONTAINING PROTEIN CBSX3, MITOCHONDRIAL"/>
    <property type="match status" value="1"/>
</dbReference>
<dbReference type="Pfam" id="PF10335">
    <property type="entry name" value="DUF294_C"/>
    <property type="match status" value="1"/>
</dbReference>
<dbReference type="PROSITE" id="PS51371">
    <property type="entry name" value="CBS"/>
    <property type="match status" value="2"/>
</dbReference>
<dbReference type="KEGG" id="asem:NNL22_03090"/>
<dbReference type="Gene3D" id="3.10.580.10">
    <property type="entry name" value="CBS-domain"/>
    <property type="match status" value="1"/>
</dbReference>
<evidence type="ECO:0000256" key="2">
    <source>
        <dbReference type="PROSITE-ProRule" id="PRU00703"/>
    </source>
</evidence>
<dbReference type="InterPro" id="IPR051257">
    <property type="entry name" value="Diverse_CBS-Domain"/>
</dbReference>
<dbReference type="InterPro" id="IPR000644">
    <property type="entry name" value="CBS_dom"/>
</dbReference>
<dbReference type="EMBL" id="CP101527">
    <property type="protein sequence ID" value="UZW75595.1"/>
    <property type="molecule type" value="Genomic_DNA"/>
</dbReference>
<dbReference type="Proteomes" id="UP001164472">
    <property type="component" value="Chromosome"/>
</dbReference>
<dbReference type="InterPro" id="IPR018490">
    <property type="entry name" value="cNMP-bd_dom_sf"/>
</dbReference>
<proteinExistence type="predicted"/>
<dbReference type="InterPro" id="IPR018821">
    <property type="entry name" value="DUF294_put_nucleoTrafse_sb-bd"/>
</dbReference>
<dbReference type="CDD" id="cd00038">
    <property type="entry name" value="CAP_ED"/>
    <property type="match status" value="1"/>
</dbReference>
<evidence type="ECO:0000259" key="4">
    <source>
        <dbReference type="PROSITE" id="PS51371"/>
    </source>
</evidence>
<accession>A0A9E8HJP1</accession>
<dbReference type="Pfam" id="PF00571">
    <property type="entry name" value="CBS"/>
    <property type="match status" value="2"/>
</dbReference>
<evidence type="ECO:0000256" key="3">
    <source>
        <dbReference type="SAM" id="MobiDB-lite"/>
    </source>
</evidence>
<dbReference type="SMART" id="SM00116">
    <property type="entry name" value="CBS"/>
    <property type="match status" value="2"/>
</dbReference>
<dbReference type="InterPro" id="IPR046342">
    <property type="entry name" value="CBS_dom_sf"/>
</dbReference>
<reference evidence="5" key="1">
    <citation type="submission" date="2022-07" db="EMBL/GenBank/DDBJ databases">
        <title>Alkalimarinus sp. nov., isolated from gut of a Alitta virens.</title>
        <authorList>
            <person name="Yang A.I."/>
            <person name="Shin N.-R."/>
        </authorList>
    </citation>
    <scope>NUCLEOTIDE SEQUENCE</scope>
    <source>
        <strain evidence="5">FA028</strain>
    </source>
</reference>
<evidence type="ECO:0000256" key="1">
    <source>
        <dbReference type="ARBA" id="ARBA00023122"/>
    </source>
</evidence>
<feature type="region of interest" description="Disordered" evidence="3">
    <location>
        <begin position="106"/>
        <end position="125"/>
    </location>
</feature>
<keyword evidence="6" id="KW-1185">Reference proteome</keyword>
<dbReference type="CDD" id="cd05401">
    <property type="entry name" value="NT_GlnE_GlnD_like"/>
    <property type="match status" value="1"/>
</dbReference>
<evidence type="ECO:0000313" key="6">
    <source>
        <dbReference type="Proteomes" id="UP001164472"/>
    </source>
</evidence>
<protein>
    <submittedName>
        <fullName evidence="5">DUF294 nucleotidyltransferase-like domain-containing protein</fullName>
    </submittedName>
</protein>
<dbReference type="AlphaFoldDB" id="A0A9E8HJP1"/>
<dbReference type="SUPFAM" id="SSF54631">
    <property type="entry name" value="CBS-domain pair"/>
    <property type="match status" value="1"/>
</dbReference>
<dbReference type="InterPro" id="IPR005105">
    <property type="entry name" value="GlnD_Uridyltrans_N"/>
</dbReference>
<feature type="compositionally biased region" description="Polar residues" evidence="3">
    <location>
        <begin position="106"/>
        <end position="116"/>
    </location>
</feature>
<dbReference type="SUPFAM" id="SSF51206">
    <property type="entry name" value="cAMP-binding domain-like"/>
    <property type="match status" value="1"/>
</dbReference>
<keyword evidence="1 2" id="KW-0129">CBS domain</keyword>
<gene>
    <name evidence="5" type="ORF">NNL22_03090</name>
</gene>
<dbReference type="InterPro" id="IPR014710">
    <property type="entry name" value="RmlC-like_jellyroll"/>
</dbReference>
<evidence type="ECO:0000313" key="5">
    <source>
        <dbReference type="EMBL" id="UZW75595.1"/>
    </source>
</evidence>
<dbReference type="Gene3D" id="2.60.120.10">
    <property type="entry name" value="Jelly Rolls"/>
    <property type="match status" value="1"/>
</dbReference>
<dbReference type="GO" id="GO:0008773">
    <property type="term" value="F:[protein-PII] uridylyltransferase activity"/>
    <property type="evidence" value="ECO:0007669"/>
    <property type="project" value="InterPro"/>
</dbReference>
<sequence>MRYPPSAHKPEARGYMTQEETGKSAVQQNMRALMTFLTQYPPFNQMEASHTALLLERAVLTFYADGDIILSPDLGIVDHFYIVKQGHIRGERKSIKDRALINGTTISSADSIPNENTEPDRSPSATFEISPGECFPIAALIGERATRTVHRASGDTFCLKIPRDHFVNVFTESEIFRDFCLRGVSSLLDQVNRKIQSKAVETLGNQHSLDQAIAELAVRNPIVCTPDLPLQKAIGVMHNKNVGSIIITDDSRQPKGIFTLRDVRRVIAEGQYDFEAPISSVMTPDPMSLHSSASAFEAALLMAKHHFAHVCVVDDDNALTGVVSERDLFSLQRVDLVHLARSIANAPSIVTLLSIREDITKLIDTMIAYGAASQQLNHIITLLNDYTVVRVIELTVQSFGDPGIPFTWLVFGSEGRKEQTLVTDQDNGILFQAPPGMTDEDARSVLLPLAKEINTRLDECGFTWCKGNIMASNPDLCRSLKEWEEWYSRFIHTNTPENLLKSSIFLDMRPIWGDEKVATEMFKRVVGIIQKNTLFQKMMAACAMHHRPPLNMFKGFIYAKGGEKHTIDLKTQGLTPFVDAARILSLGQGIIESNTIDRIHALVKCGVMDNKDANAWIESYGLIQLLRMRNHQEQSRTGKELTNRISPAQLNQLDQRILREAFRQAKRLQHKLEVTYTL</sequence>
<name>A0A9E8HJP1_9ALTE</name>
<dbReference type="RefSeq" id="WP_251810580.1">
    <property type="nucleotide sequence ID" value="NZ_CP101527.1"/>
</dbReference>
<feature type="region of interest" description="Disordered" evidence="3">
    <location>
        <begin position="1"/>
        <end position="22"/>
    </location>
</feature>
<dbReference type="InterPro" id="IPR000595">
    <property type="entry name" value="cNMP-bd_dom"/>
</dbReference>
<organism evidence="5 6">
    <name type="scientific">Alkalimarinus sediminis</name>
    <dbReference type="NCBI Taxonomy" id="1632866"/>
    <lineage>
        <taxon>Bacteria</taxon>
        <taxon>Pseudomonadati</taxon>
        <taxon>Pseudomonadota</taxon>
        <taxon>Gammaproteobacteria</taxon>
        <taxon>Alteromonadales</taxon>
        <taxon>Alteromonadaceae</taxon>
        <taxon>Alkalimarinus</taxon>
    </lineage>
</organism>